<reference evidence="2 3" key="1">
    <citation type="submission" date="2016-10" db="EMBL/GenBank/DDBJ databases">
        <authorList>
            <person name="de Groot N.N."/>
        </authorList>
    </citation>
    <scope>NUCLEOTIDE SEQUENCE [LARGE SCALE GENOMIC DNA]</scope>
    <source>
        <strain evidence="2 3">CGMCC 4.1877</strain>
    </source>
</reference>
<dbReference type="STRING" id="260086.SAMN05216207_1001328"/>
<dbReference type="RefSeq" id="WP_093336025.1">
    <property type="nucleotide sequence ID" value="NZ_FOUY01000001.1"/>
</dbReference>
<sequence>MQQNARSAPTVAVVVSMVFGLVVALLAVLGSSWLTVVALVGGVLVGVMWAVLGLTGAGRSREPRP</sequence>
<evidence type="ECO:0000313" key="3">
    <source>
        <dbReference type="Proteomes" id="UP000199614"/>
    </source>
</evidence>
<evidence type="ECO:0000256" key="1">
    <source>
        <dbReference type="SAM" id="Phobius"/>
    </source>
</evidence>
<evidence type="ECO:0000313" key="2">
    <source>
        <dbReference type="EMBL" id="SFM61248.1"/>
    </source>
</evidence>
<name>A0A1I4S9S3_PSUAM</name>
<organism evidence="2 3">
    <name type="scientific">Pseudonocardia ammonioxydans</name>
    <dbReference type="NCBI Taxonomy" id="260086"/>
    <lineage>
        <taxon>Bacteria</taxon>
        <taxon>Bacillati</taxon>
        <taxon>Actinomycetota</taxon>
        <taxon>Actinomycetes</taxon>
        <taxon>Pseudonocardiales</taxon>
        <taxon>Pseudonocardiaceae</taxon>
        <taxon>Pseudonocardia</taxon>
    </lineage>
</organism>
<feature type="transmembrane region" description="Helical" evidence="1">
    <location>
        <begin position="12"/>
        <end position="30"/>
    </location>
</feature>
<dbReference type="Proteomes" id="UP000199614">
    <property type="component" value="Unassembled WGS sequence"/>
</dbReference>
<protein>
    <submittedName>
        <fullName evidence="2">Uncharacterized protein</fullName>
    </submittedName>
</protein>
<keyword evidence="1" id="KW-1133">Transmembrane helix</keyword>
<keyword evidence="3" id="KW-1185">Reference proteome</keyword>
<keyword evidence="1" id="KW-0472">Membrane</keyword>
<dbReference type="EMBL" id="FOUY01000001">
    <property type="protein sequence ID" value="SFM61248.1"/>
    <property type="molecule type" value="Genomic_DNA"/>
</dbReference>
<keyword evidence="1" id="KW-0812">Transmembrane</keyword>
<feature type="transmembrane region" description="Helical" evidence="1">
    <location>
        <begin position="36"/>
        <end position="57"/>
    </location>
</feature>
<proteinExistence type="predicted"/>
<gene>
    <name evidence="2" type="ORF">SAMN05216207_1001328</name>
</gene>
<accession>A0A1I4S9S3</accession>
<dbReference type="AlphaFoldDB" id="A0A1I4S9S3"/>